<accession>A0ABW5QAL0</accession>
<protein>
    <recommendedName>
        <fullName evidence="4">DUF5067 domain-containing protein</fullName>
    </recommendedName>
</protein>
<feature type="signal peptide" evidence="1">
    <location>
        <begin position="1"/>
        <end position="18"/>
    </location>
</feature>
<dbReference type="Proteomes" id="UP001597452">
    <property type="component" value="Unassembled WGS sequence"/>
</dbReference>
<sequence length="191" mass="21506">MKKLLVLLGIAVMLTACGASTDPSDGKLNEREVIGTESEVQEDDFIYRLVTEKAAYEDGSEVKIYAELEYVGDQAQVKITHAASPFFFPMKELTREYEIGYGMNEPLLSTVLKKGEPLREEYNGSGGFSGQDSSAFKEFIQEVMDGDFPKGFYEVYGYADFNYNEQKYNIETQVQFKVTKKSSSTLGFFIC</sequence>
<dbReference type="EMBL" id="JBHUMZ010000019">
    <property type="protein sequence ID" value="MFD2638816.1"/>
    <property type="molecule type" value="Genomic_DNA"/>
</dbReference>
<comment type="caution">
    <text evidence="2">The sequence shown here is derived from an EMBL/GenBank/DDBJ whole genome shotgun (WGS) entry which is preliminary data.</text>
</comment>
<dbReference type="RefSeq" id="WP_054752781.1">
    <property type="nucleotide sequence ID" value="NZ_JBHUMZ010000019.1"/>
</dbReference>
<name>A0ABW5QAL0_9BACI</name>
<proteinExistence type="predicted"/>
<gene>
    <name evidence="2" type="ORF">ACFSW4_08075</name>
</gene>
<reference evidence="3" key="1">
    <citation type="journal article" date="2019" name="Int. J. Syst. Evol. Microbiol.">
        <title>The Global Catalogue of Microorganisms (GCM) 10K type strain sequencing project: providing services to taxonomists for standard genome sequencing and annotation.</title>
        <authorList>
            <consortium name="The Broad Institute Genomics Platform"/>
            <consortium name="The Broad Institute Genome Sequencing Center for Infectious Disease"/>
            <person name="Wu L."/>
            <person name="Ma J."/>
        </authorList>
    </citation>
    <scope>NUCLEOTIDE SEQUENCE [LARGE SCALE GENOMIC DNA]</scope>
    <source>
        <strain evidence="3">TISTR 1571</strain>
    </source>
</reference>
<feature type="chain" id="PRO_5045104716" description="DUF5067 domain-containing protein" evidence="1">
    <location>
        <begin position="19"/>
        <end position="191"/>
    </location>
</feature>
<keyword evidence="1" id="KW-0732">Signal</keyword>
<dbReference type="PROSITE" id="PS51257">
    <property type="entry name" value="PROKAR_LIPOPROTEIN"/>
    <property type="match status" value="1"/>
</dbReference>
<evidence type="ECO:0008006" key="4">
    <source>
        <dbReference type="Google" id="ProtNLM"/>
    </source>
</evidence>
<keyword evidence="3" id="KW-1185">Reference proteome</keyword>
<evidence type="ECO:0000313" key="2">
    <source>
        <dbReference type="EMBL" id="MFD2638816.1"/>
    </source>
</evidence>
<evidence type="ECO:0000256" key="1">
    <source>
        <dbReference type="SAM" id="SignalP"/>
    </source>
</evidence>
<organism evidence="2 3">
    <name type="scientific">Piscibacillus salipiscarius</name>
    <dbReference type="NCBI Taxonomy" id="299480"/>
    <lineage>
        <taxon>Bacteria</taxon>
        <taxon>Bacillati</taxon>
        <taxon>Bacillota</taxon>
        <taxon>Bacilli</taxon>
        <taxon>Bacillales</taxon>
        <taxon>Bacillaceae</taxon>
        <taxon>Piscibacillus</taxon>
    </lineage>
</organism>
<evidence type="ECO:0000313" key="3">
    <source>
        <dbReference type="Proteomes" id="UP001597452"/>
    </source>
</evidence>